<evidence type="ECO:0000313" key="1">
    <source>
        <dbReference type="EMBL" id="UPM42784.1"/>
    </source>
</evidence>
<organism evidence="1 2">
    <name type="scientific">Halocatena salina</name>
    <dbReference type="NCBI Taxonomy" id="2934340"/>
    <lineage>
        <taxon>Archaea</taxon>
        <taxon>Methanobacteriati</taxon>
        <taxon>Methanobacteriota</taxon>
        <taxon>Stenosarchaea group</taxon>
        <taxon>Halobacteria</taxon>
        <taxon>Halobacteriales</taxon>
        <taxon>Natronomonadaceae</taxon>
        <taxon>Halocatena</taxon>
    </lineage>
</organism>
<dbReference type="Proteomes" id="UP000831768">
    <property type="component" value="Chromosome"/>
</dbReference>
<evidence type="ECO:0000313" key="2">
    <source>
        <dbReference type="Proteomes" id="UP000831768"/>
    </source>
</evidence>
<sequence>MSSDHDLLASTEAYYAQYRLGTVIGRAGQITIPFSEHAGTVAGWTRTE</sequence>
<name>A0A8U0A134_9EURY</name>
<protein>
    <submittedName>
        <fullName evidence="1">Uncharacterized protein</fullName>
    </submittedName>
</protein>
<keyword evidence="2" id="KW-1185">Reference proteome</keyword>
<proteinExistence type="predicted"/>
<gene>
    <name evidence="1" type="ORF">MW046_12600</name>
</gene>
<reference evidence="1" key="1">
    <citation type="submission" date="2022-04" db="EMBL/GenBank/DDBJ databases">
        <title>Halocatena sp. nov., isolated from a salt lake.</title>
        <authorList>
            <person name="Cui H.-L."/>
        </authorList>
    </citation>
    <scope>NUCLEOTIDE SEQUENCE</scope>
    <source>
        <strain evidence="1">AD-1</strain>
    </source>
</reference>
<dbReference type="KEGG" id="haad:MW046_12600"/>
<accession>A0A8U0A134</accession>
<dbReference type="RefSeq" id="WP_247993455.1">
    <property type="nucleotide sequence ID" value="NZ_CP096019.1"/>
</dbReference>
<dbReference type="GeneID" id="71928901"/>
<dbReference type="EMBL" id="CP096019">
    <property type="protein sequence ID" value="UPM42784.1"/>
    <property type="molecule type" value="Genomic_DNA"/>
</dbReference>
<dbReference type="AlphaFoldDB" id="A0A8U0A134"/>